<name>A0A0G0G2Y6_9BACT</name>
<dbReference type="AlphaFoldDB" id="A0A0G0G2Y6"/>
<accession>A0A0G0G2Y6</accession>
<evidence type="ECO:0000313" key="2">
    <source>
        <dbReference type="Proteomes" id="UP000034917"/>
    </source>
</evidence>
<proteinExistence type="predicted"/>
<gene>
    <name evidence="1" type="ORF">US40_C0007G0047</name>
</gene>
<dbReference type="Proteomes" id="UP000034917">
    <property type="component" value="Unassembled WGS sequence"/>
</dbReference>
<dbReference type="EMBL" id="LBSV01000007">
    <property type="protein sequence ID" value="KKQ25548.1"/>
    <property type="molecule type" value="Genomic_DNA"/>
</dbReference>
<sequence length="41" mass="5166">MLILRVDKTKMTDYTCNNLYYKLLQTKHEKYYQYFIAYSFN</sequence>
<comment type="caution">
    <text evidence="1">The sequence shown here is derived from an EMBL/GenBank/DDBJ whole genome shotgun (WGS) entry which is preliminary data.</text>
</comment>
<organism evidence="1 2">
    <name type="scientific">Candidatus Roizmanbacteria bacterium GW2011_GWC2_37_13</name>
    <dbReference type="NCBI Taxonomy" id="1618486"/>
    <lineage>
        <taxon>Bacteria</taxon>
        <taxon>Candidatus Roizmaniibacteriota</taxon>
    </lineage>
</organism>
<protein>
    <submittedName>
        <fullName evidence="1">Uncharacterized protein</fullName>
    </submittedName>
</protein>
<reference evidence="1 2" key="1">
    <citation type="journal article" date="2015" name="Nature">
        <title>rRNA introns, odd ribosomes, and small enigmatic genomes across a large radiation of phyla.</title>
        <authorList>
            <person name="Brown C.T."/>
            <person name="Hug L.A."/>
            <person name="Thomas B.C."/>
            <person name="Sharon I."/>
            <person name="Castelle C.J."/>
            <person name="Singh A."/>
            <person name="Wilkins M.J."/>
            <person name="Williams K.H."/>
            <person name="Banfield J.F."/>
        </authorList>
    </citation>
    <scope>NUCLEOTIDE SEQUENCE [LARGE SCALE GENOMIC DNA]</scope>
</reference>
<evidence type="ECO:0000313" key="1">
    <source>
        <dbReference type="EMBL" id="KKQ25548.1"/>
    </source>
</evidence>